<comment type="similarity">
    <text evidence="1 8 10">Belongs to the thymidine kinase family.</text>
</comment>
<dbReference type="Pfam" id="PF00265">
    <property type="entry name" value="TK"/>
    <property type="match status" value="1"/>
</dbReference>
<dbReference type="Gene3D" id="3.40.50.300">
    <property type="entry name" value="P-loop containing nucleotide triphosphate hydrolases"/>
    <property type="match status" value="1"/>
</dbReference>
<dbReference type="EMBL" id="CP141614">
    <property type="protein sequence ID" value="WRP13661.1"/>
    <property type="molecule type" value="Genomic_DNA"/>
</dbReference>
<dbReference type="PANTHER" id="PTHR11441">
    <property type="entry name" value="THYMIDINE KINASE"/>
    <property type="match status" value="1"/>
</dbReference>
<keyword evidence="7 8" id="KW-0067">ATP-binding</keyword>
<evidence type="ECO:0000313" key="12">
    <source>
        <dbReference type="Proteomes" id="UP001333102"/>
    </source>
</evidence>
<feature type="binding site" evidence="8">
    <location>
        <position position="153"/>
    </location>
    <ligand>
        <name>Zn(2+)</name>
        <dbReference type="ChEBI" id="CHEBI:29105"/>
    </ligand>
</feature>
<dbReference type="SUPFAM" id="SSF52540">
    <property type="entry name" value="P-loop containing nucleoside triphosphate hydrolases"/>
    <property type="match status" value="1"/>
</dbReference>
<sequence length="214" mass="22696">MTPASHRPGRLVVICGPMFAGKSTELLRRVKRARRARIEVLVLKPAVDTRTVASVRSHDGDELGAVTFASAEELRRHVARATPTGRRLIAIDEAQFASWPGFVEAVLALVADGDDVVVAGLDLDYAGAPFGPMPTLLCYADEVEKLSAVCVQCGRDANRTQRLVDGRPAGPGPQVLVGASETYEPRCAACWVSPEEVARSAASSPASGRPARPA</sequence>
<keyword evidence="3 8" id="KW-0237">DNA synthesis</keyword>
<keyword evidence="8" id="KW-0479">Metal-binding</keyword>
<dbReference type="InterPro" id="IPR001267">
    <property type="entry name" value="Thymidine_kinase"/>
</dbReference>
<dbReference type="PANTHER" id="PTHR11441:SF0">
    <property type="entry name" value="THYMIDINE KINASE, CYTOSOLIC"/>
    <property type="match status" value="1"/>
</dbReference>
<evidence type="ECO:0000256" key="10">
    <source>
        <dbReference type="RuleBase" id="RU004165"/>
    </source>
</evidence>
<keyword evidence="6 8" id="KW-0418">Kinase</keyword>
<dbReference type="EC" id="2.7.1.21" evidence="2 8"/>
<dbReference type="HAMAP" id="MF_00124">
    <property type="entry name" value="Thymidine_kinase"/>
    <property type="match status" value="1"/>
</dbReference>
<accession>A0ABZ1BLG6</accession>
<keyword evidence="4 8" id="KW-0808">Transferase</keyword>
<keyword evidence="8" id="KW-0963">Cytoplasm</keyword>
<evidence type="ECO:0000256" key="9">
    <source>
        <dbReference type="RuleBase" id="RU000544"/>
    </source>
</evidence>
<feature type="active site" description="Proton acceptor" evidence="8">
    <location>
        <position position="93"/>
    </location>
</feature>
<organism evidence="11 12">
    <name type="scientific">Geochorda subterranea</name>
    <dbReference type="NCBI Taxonomy" id="3109564"/>
    <lineage>
        <taxon>Bacteria</taxon>
        <taxon>Bacillati</taxon>
        <taxon>Bacillota</taxon>
        <taxon>Limnochordia</taxon>
        <taxon>Limnochordales</taxon>
        <taxon>Geochordaceae</taxon>
        <taxon>Geochorda</taxon>
    </lineage>
</organism>
<dbReference type="SUPFAM" id="SSF57716">
    <property type="entry name" value="Glucocorticoid receptor-like (DNA-binding domain)"/>
    <property type="match status" value="1"/>
</dbReference>
<reference evidence="12" key="1">
    <citation type="submission" date="2023-12" db="EMBL/GenBank/DDBJ databases">
        <title>Novel isolates from deep terrestrial aquifers shed light on the physiology and ecology of the class Limnochordia.</title>
        <authorList>
            <person name="Karnachuk O.V."/>
            <person name="Lukina A.P."/>
            <person name="Avakyan M.R."/>
            <person name="Kadnikov V."/>
            <person name="Begmatov S."/>
            <person name="Beletsky A.V."/>
            <person name="Mardanov A.V."/>
            <person name="Ravin N.V."/>
        </authorList>
    </citation>
    <scope>NUCLEOTIDE SEQUENCE [LARGE SCALE GENOMIC DNA]</scope>
    <source>
        <strain evidence="12">LN</strain>
    </source>
</reference>
<feature type="binding site" evidence="8">
    <location>
        <position position="150"/>
    </location>
    <ligand>
        <name>Zn(2+)</name>
        <dbReference type="ChEBI" id="CHEBI:29105"/>
    </ligand>
</feature>
<dbReference type="RefSeq" id="WP_324667906.1">
    <property type="nucleotide sequence ID" value="NZ_CP141614.1"/>
</dbReference>
<comment type="subunit">
    <text evidence="8">Homotetramer.</text>
</comment>
<dbReference type="InterPro" id="IPR027417">
    <property type="entry name" value="P-loop_NTPase"/>
</dbReference>
<feature type="binding site" evidence="8">
    <location>
        <begin position="92"/>
        <end position="95"/>
    </location>
    <ligand>
        <name>ATP</name>
        <dbReference type="ChEBI" id="CHEBI:30616"/>
    </ligand>
</feature>
<dbReference type="GO" id="GO:0004797">
    <property type="term" value="F:thymidine kinase activity"/>
    <property type="evidence" value="ECO:0007669"/>
    <property type="project" value="UniProtKB-EC"/>
</dbReference>
<keyword evidence="5 8" id="KW-0547">Nucleotide-binding</keyword>
<keyword evidence="8" id="KW-0862">Zinc</keyword>
<evidence type="ECO:0000313" key="11">
    <source>
        <dbReference type="EMBL" id="WRP13661.1"/>
    </source>
</evidence>
<gene>
    <name evidence="8" type="primary">tdk</name>
    <name evidence="11" type="ORF">VLY81_09400</name>
</gene>
<evidence type="ECO:0000256" key="3">
    <source>
        <dbReference type="ARBA" id="ARBA00022634"/>
    </source>
</evidence>
<comment type="catalytic activity">
    <reaction evidence="8 9">
        <text>thymidine + ATP = dTMP + ADP + H(+)</text>
        <dbReference type="Rhea" id="RHEA:19129"/>
        <dbReference type="ChEBI" id="CHEBI:15378"/>
        <dbReference type="ChEBI" id="CHEBI:17748"/>
        <dbReference type="ChEBI" id="CHEBI:30616"/>
        <dbReference type="ChEBI" id="CHEBI:63528"/>
        <dbReference type="ChEBI" id="CHEBI:456216"/>
        <dbReference type="EC" id="2.7.1.21"/>
    </reaction>
</comment>
<feature type="binding site" evidence="8">
    <location>
        <begin position="16"/>
        <end position="23"/>
    </location>
    <ligand>
        <name>ATP</name>
        <dbReference type="ChEBI" id="CHEBI:30616"/>
    </ligand>
</feature>
<evidence type="ECO:0000256" key="6">
    <source>
        <dbReference type="ARBA" id="ARBA00022777"/>
    </source>
</evidence>
<keyword evidence="12" id="KW-1185">Reference proteome</keyword>
<evidence type="ECO:0000256" key="8">
    <source>
        <dbReference type="HAMAP-Rule" id="MF_00124"/>
    </source>
</evidence>
<comment type="subcellular location">
    <subcellularLocation>
        <location evidence="8">Cytoplasm</location>
    </subcellularLocation>
</comment>
<feature type="binding site" evidence="8">
    <location>
        <position position="187"/>
    </location>
    <ligand>
        <name>Zn(2+)</name>
        <dbReference type="ChEBI" id="CHEBI:29105"/>
    </ligand>
</feature>
<dbReference type="PIRSF" id="PIRSF035805">
    <property type="entry name" value="TK_cell"/>
    <property type="match status" value="1"/>
</dbReference>
<dbReference type="NCBIfam" id="NF003296">
    <property type="entry name" value="PRK04296.1-1"/>
    <property type="match status" value="1"/>
</dbReference>
<evidence type="ECO:0000256" key="2">
    <source>
        <dbReference type="ARBA" id="ARBA00012118"/>
    </source>
</evidence>
<protein>
    <recommendedName>
        <fullName evidence="2 8">Thymidine kinase</fullName>
        <ecNumber evidence="2 8">2.7.1.21</ecNumber>
    </recommendedName>
</protein>
<evidence type="ECO:0000256" key="5">
    <source>
        <dbReference type="ARBA" id="ARBA00022741"/>
    </source>
</evidence>
<name>A0ABZ1BLG6_9FIRM</name>
<evidence type="ECO:0000256" key="4">
    <source>
        <dbReference type="ARBA" id="ARBA00022679"/>
    </source>
</evidence>
<feature type="binding site" evidence="8">
    <location>
        <position position="190"/>
    </location>
    <ligand>
        <name>Zn(2+)</name>
        <dbReference type="ChEBI" id="CHEBI:29105"/>
    </ligand>
</feature>
<dbReference type="Proteomes" id="UP001333102">
    <property type="component" value="Chromosome"/>
</dbReference>
<proteinExistence type="inferred from homology"/>
<evidence type="ECO:0000256" key="7">
    <source>
        <dbReference type="ARBA" id="ARBA00022840"/>
    </source>
</evidence>
<evidence type="ECO:0000256" key="1">
    <source>
        <dbReference type="ARBA" id="ARBA00007587"/>
    </source>
</evidence>
<dbReference type="Gene3D" id="3.30.60.20">
    <property type="match status" value="1"/>
</dbReference>